<organism evidence="1 2">
    <name type="scientific">Aspergillus keveii</name>
    <dbReference type="NCBI Taxonomy" id="714993"/>
    <lineage>
        <taxon>Eukaryota</taxon>
        <taxon>Fungi</taxon>
        <taxon>Dikarya</taxon>
        <taxon>Ascomycota</taxon>
        <taxon>Pezizomycotina</taxon>
        <taxon>Eurotiomycetes</taxon>
        <taxon>Eurotiomycetidae</taxon>
        <taxon>Eurotiales</taxon>
        <taxon>Aspergillaceae</taxon>
        <taxon>Aspergillus</taxon>
        <taxon>Aspergillus subgen. Nidulantes</taxon>
    </lineage>
</organism>
<dbReference type="Proteomes" id="UP001610563">
    <property type="component" value="Unassembled WGS sequence"/>
</dbReference>
<dbReference type="EMBL" id="JBFTWV010000285">
    <property type="protein sequence ID" value="KAL2782989.1"/>
    <property type="molecule type" value="Genomic_DNA"/>
</dbReference>
<evidence type="ECO:0000313" key="2">
    <source>
        <dbReference type="Proteomes" id="UP001610563"/>
    </source>
</evidence>
<keyword evidence="2" id="KW-1185">Reference proteome</keyword>
<reference evidence="1 2" key="1">
    <citation type="submission" date="2024-07" db="EMBL/GenBank/DDBJ databases">
        <title>Section-level genome sequencing and comparative genomics of Aspergillus sections Usti and Cavernicolus.</title>
        <authorList>
            <consortium name="Lawrence Berkeley National Laboratory"/>
            <person name="Nybo J.L."/>
            <person name="Vesth T.C."/>
            <person name="Theobald S."/>
            <person name="Frisvad J.C."/>
            <person name="Larsen T.O."/>
            <person name="Kjaerboelling I."/>
            <person name="Rothschild-Mancinelli K."/>
            <person name="Lyhne E.K."/>
            <person name="Kogle M.E."/>
            <person name="Barry K."/>
            <person name="Clum A."/>
            <person name="Na H."/>
            <person name="Ledsgaard L."/>
            <person name="Lin J."/>
            <person name="Lipzen A."/>
            <person name="Kuo A."/>
            <person name="Riley R."/>
            <person name="Mondo S."/>
            <person name="Labutti K."/>
            <person name="Haridas S."/>
            <person name="Pangalinan J."/>
            <person name="Salamov A.A."/>
            <person name="Simmons B.A."/>
            <person name="Magnuson J.K."/>
            <person name="Chen J."/>
            <person name="Drula E."/>
            <person name="Henrissat B."/>
            <person name="Wiebenga A."/>
            <person name="Lubbers R.J."/>
            <person name="Gomes A.C."/>
            <person name="Makela M.R."/>
            <person name="Stajich J."/>
            <person name="Grigoriev I.V."/>
            <person name="Mortensen U.H."/>
            <person name="De Vries R.P."/>
            <person name="Baker S.E."/>
            <person name="Andersen M.R."/>
        </authorList>
    </citation>
    <scope>NUCLEOTIDE SEQUENCE [LARGE SCALE GENOMIC DNA]</scope>
    <source>
        <strain evidence="1 2">CBS 209.92</strain>
    </source>
</reference>
<evidence type="ECO:0000313" key="1">
    <source>
        <dbReference type="EMBL" id="KAL2782989.1"/>
    </source>
</evidence>
<gene>
    <name evidence="1" type="ORF">BJX66DRAFT_319346</name>
</gene>
<protein>
    <submittedName>
        <fullName evidence="1">Uncharacterized protein</fullName>
    </submittedName>
</protein>
<accession>A0ABR4FIC8</accession>
<name>A0ABR4FIC8_9EURO</name>
<proteinExistence type="predicted"/>
<comment type="caution">
    <text evidence="1">The sequence shown here is derived from an EMBL/GenBank/DDBJ whole genome shotgun (WGS) entry which is preliminary data.</text>
</comment>
<sequence length="232" mass="27050">MCFNISLDGIRRKCGYNEDDIYEAKLRWANLKIRHLPEAYYETSQIQIDWHSSQLRKAHAVLQLMKQLSQENGAEIYIYNLHPDICLRATAASSKGSVKVAYTDQDRRNDFRRLHAEFLNIQRSITTGSSSGDAVIWKYNHYWRHDHYNRDGPSRLWESASKGGCCVRDRGCCERVLYEYPLRDWGNEDTMYMRKVYAHCTTECGCCVITHGVYVPDKRLPSPAFISKYTSQ</sequence>